<dbReference type="Gene3D" id="3.40.367.20">
    <property type="match status" value="1"/>
</dbReference>
<dbReference type="Pfam" id="PF03727">
    <property type="entry name" value="Hexokinase_2"/>
    <property type="match status" value="1"/>
</dbReference>
<comment type="similarity">
    <text evidence="3 12">Belongs to the hexokinase family.</text>
</comment>
<dbReference type="InterPro" id="IPR001312">
    <property type="entry name" value="Hexokinase"/>
</dbReference>
<evidence type="ECO:0000256" key="9">
    <source>
        <dbReference type="ARBA" id="ARBA00044613"/>
    </source>
</evidence>
<evidence type="ECO:0000256" key="7">
    <source>
        <dbReference type="ARBA" id="ARBA00022840"/>
    </source>
</evidence>
<evidence type="ECO:0000256" key="11">
    <source>
        <dbReference type="ARBA" id="ARBA00048160"/>
    </source>
</evidence>
<keyword evidence="5 12" id="KW-0547">Nucleotide-binding</keyword>
<comment type="caution">
    <text evidence="15">The sequence shown here is derived from an EMBL/GenBank/DDBJ whole genome shotgun (WGS) entry which is preliminary data.</text>
</comment>
<dbReference type="PROSITE" id="PS51748">
    <property type="entry name" value="HEXOKINASE_2"/>
    <property type="match status" value="1"/>
</dbReference>
<dbReference type="InterPro" id="IPR022673">
    <property type="entry name" value="Hexokinase_C"/>
</dbReference>
<comment type="catalytic activity">
    <reaction evidence="11">
        <text>D-glucose + ATP = D-glucose 6-phosphate + ADP + H(+)</text>
        <dbReference type="Rhea" id="RHEA:17825"/>
        <dbReference type="ChEBI" id="CHEBI:4167"/>
        <dbReference type="ChEBI" id="CHEBI:15378"/>
        <dbReference type="ChEBI" id="CHEBI:30616"/>
        <dbReference type="ChEBI" id="CHEBI:61548"/>
        <dbReference type="ChEBI" id="CHEBI:456216"/>
        <dbReference type="EC" id="2.7.1.1"/>
    </reaction>
    <physiologicalReaction direction="left-to-right" evidence="11">
        <dbReference type="Rhea" id="RHEA:17826"/>
    </physiologicalReaction>
</comment>
<evidence type="ECO:0000256" key="10">
    <source>
        <dbReference type="ARBA" id="ARBA00047905"/>
    </source>
</evidence>
<evidence type="ECO:0000256" key="2">
    <source>
        <dbReference type="ARBA" id="ARBA00005028"/>
    </source>
</evidence>
<dbReference type="GO" id="GO:0006006">
    <property type="term" value="P:glucose metabolic process"/>
    <property type="evidence" value="ECO:0007669"/>
    <property type="project" value="UniProtKB-ARBA"/>
</dbReference>
<gene>
    <name evidence="15" type="ORF">BaRGS_00014148</name>
</gene>
<dbReference type="CDD" id="cd24019">
    <property type="entry name" value="ASKHA_NBD_HK_meta"/>
    <property type="match status" value="1"/>
</dbReference>
<dbReference type="SUPFAM" id="SSF53067">
    <property type="entry name" value="Actin-like ATPase domain"/>
    <property type="match status" value="2"/>
</dbReference>
<keyword evidence="16" id="KW-1185">Reference proteome</keyword>
<dbReference type="PROSITE" id="PS00378">
    <property type="entry name" value="HEXOKINASE_1"/>
    <property type="match status" value="1"/>
</dbReference>
<comment type="pathway">
    <text evidence="2">Carbohydrate metabolism; hexose metabolism.</text>
</comment>
<keyword evidence="4 12" id="KW-0808">Transferase</keyword>
<keyword evidence="6 12" id="KW-0418">Kinase</keyword>
<keyword evidence="7 12" id="KW-0067">ATP-binding</keyword>
<name>A0ABD0L504_9CAEN</name>
<dbReference type="EC" id="2.7.1.-" evidence="12"/>
<dbReference type="GO" id="GO:0005524">
    <property type="term" value="F:ATP binding"/>
    <property type="evidence" value="ECO:0007669"/>
    <property type="project" value="UniProtKB-UniRule"/>
</dbReference>
<evidence type="ECO:0000256" key="6">
    <source>
        <dbReference type="ARBA" id="ARBA00022777"/>
    </source>
</evidence>
<comment type="pathway">
    <text evidence="1">Carbohydrate degradation; glycolysis; D-glyceraldehyde 3-phosphate and glycerone phosphate from D-glucose: step 1/4.</text>
</comment>
<evidence type="ECO:0000259" key="13">
    <source>
        <dbReference type="Pfam" id="PF00349"/>
    </source>
</evidence>
<evidence type="ECO:0000256" key="5">
    <source>
        <dbReference type="ARBA" id="ARBA00022741"/>
    </source>
</evidence>
<dbReference type="PRINTS" id="PR00475">
    <property type="entry name" value="HEXOKINASE"/>
</dbReference>
<dbReference type="Pfam" id="PF00349">
    <property type="entry name" value="Hexokinase_1"/>
    <property type="match status" value="1"/>
</dbReference>
<comment type="catalytic activity">
    <reaction evidence="9">
        <text>a D-hexose + ATP = a D-hexose 6-phosphate + ADP + H(+)</text>
        <dbReference type="Rhea" id="RHEA:22740"/>
        <dbReference type="ChEBI" id="CHEBI:4194"/>
        <dbReference type="ChEBI" id="CHEBI:15378"/>
        <dbReference type="ChEBI" id="CHEBI:30616"/>
        <dbReference type="ChEBI" id="CHEBI:229467"/>
        <dbReference type="ChEBI" id="CHEBI:456216"/>
        <dbReference type="EC" id="2.7.1.1"/>
    </reaction>
    <physiologicalReaction direction="left-to-right" evidence="9">
        <dbReference type="Rhea" id="RHEA:22741"/>
    </physiologicalReaction>
</comment>
<reference evidence="15 16" key="1">
    <citation type="journal article" date="2023" name="Sci. Data">
        <title>Genome assembly of the Korean intertidal mud-creeper Batillaria attramentaria.</title>
        <authorList>
            <person name="Patra A.K."/>
            <person name="Ho P.T."/>
            <person name="Jun S."/>
            <person name="Lee S.J."/>
            <person name="Kim Y."/>
            <person name="Won Y.J."/>
        </authorList>
    </citation>
    <scope>NUCLEOTIDE SEQUENCE [LARGE SCALE GENOMIC DNA]</scope>
    <source>
        <strain evidence="15">Wonlab-2016</strain>
    </source>
</reference>
<sequence>MEPLAKDWTGQFCDALDKQRREKIASILSELVLTSDGVERIMEIFTHQMDLANSADETKRKQSDLLMENTHVRSLMDGTENGEYLGLDLGGTNFRVILIKLTNGVAETTMDNYTIPADVLCGPVKGVFDFIAGSILDFETKYGLGDRKDPLPLGFTFSFPSKQIALNSSILVTWTKSFKCPDGVGMDPVKLLGEALDRHGLGKKIDVVAVMSDTTSTLLAGNYVDKKARIGVILGTGSNAAFVEHLDHIERWTGDRNNPKQVIVNTEWGAAGDNGCLDFYRTQYEKDVDRRSNHVGSFTFEKSFSGLYLGELVRLVLVELAEKGALFAGKLPPALAKPWALTTSHVTSIESDKGTDSSRTWEVLRQLQVDPACINEDDVSVIREVAALICQRAAYIVGAAIAALVNRTELAEVTVAIDGSVYECHPKFHDHMMYILTNFCPRSKVKLILVKDGSGLGAAFAAVSALKQTSAGLRCS</sequence>
<dbReference type="Proteomes" id="UP001519460">
    <property type="component" value="Unassembled WGS sequence"/>
</dbReference>
<keyword evidence="8 12" id="KW-0324">Glycolysis</keyword>
<evidence type="ECO:0000256" key="3">
    <source>
        <dbReference type="ARBA" id="ARBA00009225"/>
    </source>
</evidence>
<accession>A0ABD0L504</accession>
<dbReference type="GO" id="GO:0006096">
    <property type="term" value="P:glycolytic process"/>
    <property type="evidence" value="ECO:0007669"/>
    <property type="project" value="UniProtKB-KW"/>
</dbReference>
<evidence type="ECO:0000256" key="12">
    <source>
        <dbReference type="RuleBase" id="RU362007"/>
    </source>
</evidence>
<comment type="catalytic activity">
    <reaction evidence="10">
        <text>D-fructose + ATP = D-fructose 6-phosphate + ADP + H(+)</text>
        <dbReference type="Rhea" id="RHEA:16125"/>
        <dbReference type="ChEBI" id="CHEBI:15378"/>
        <dbReference type="ChEBI" id="CHEBI:30616"/>
        <dbReference type="ChEBI" id="CHEBI:37721"/>
        <dbReference type="ChEBI" id="CHEBI:61527"/>
        <dbReference type="ChEBI" id="CHEBI:456216"/>
        <dbReference type="EC" id="2.7.1.1"/>
    </reaction>
    <physiologicalReaction direction="left-to-right" evidence="10">
        <dbReference type="Rhea" id="RHEA:16126"/>
    </physiologicalReaction>
</comment>
<dbReference type="PANTHER" id="PTHR19443">
    <property type="entry name" value="HEXOKINASE"/>
    <property type="match status" value="1"/>
</dbReference>
<dbReference type="EMBL" id="JACVVK020000082">
    <property type="protein sequence ID" value="KAK7494495.1"/>
    <property type="molecule type" value="Genomic_DNA"/>
</dbReference>
<protein>
    <recommendedName>
        <fullName evidence="12">Phosphotransferase</fullName>
        <ecNumber evidence="12">2.7.1.-</ecNumber>
    </recommendedName>
</protein>
<dbReference type="InterPro" id="IPR043129">
    <property type="entry name" value="ATPase_NBD"/>
</dbReference>
<dbReference type="InterPro" id="IPR019807">
    <property type="entry name" value="Hexokinase_BS"/>
</dbReference>
<dbReference type="Gene3D" id="3.30.420.40">
    <property type="match status" value="1"/>
</dbReference>
<feature type="domain" description="Hexokinase N-terminal" evidence="13">
    <location>
        <begin position="24"/>
        <end position="223"/>
    </location>
</feature>
<dbReference type="AlphaFoldDB" id="A0ABD0L504"/>
<evidence type="ECO:0000256" key="4">
    <source>
        <dbReference type="ARBA" id="ARBA00022679"/>
    </source>
</evidence>
<proteinExistence type="inferred from homology"/>
<evidence type="ECO:0000313" key="16">
    <source>
        <dbReference type="Proteomes" id="UP001519460"/>
    </source>
</evidence>
<feature type="domain" description="Hexokinase C-terminal" evidence="14">
    <location>
        <begin position="229"/>
        <end position="463"/>
    </location>
</feature>
<dbReference type="GO" id="GO:0004396">
    <property type="term" value="F:hexokinase activity"/>
    <property type="evidence" value="ECO:0007669"/>
    <property type="project" value="UniProtKB-UniRule"/>
</dbReference>
<evidence type="ECO:0000256" key="1">
    <source>
        <dbReference type="ARBA" id="ARBA00004888"/>
    </source>
</evidence>
<dbReference type="FunFam" id="3.30.420.40:FF:000805">
    <property type="entry name" value="Hexokinase-2"/>
    <property type="match status" value="1"/>
</dbReference>
<evidence type="ECO:0000313" key="15">
    <source>
        <dbReference type="EMBL" id="KAK7494495.1"/>
    </source>
</evidence>
<dbReference type="FunFam" id="3.40.367.20:FF:000005">
    <property type="entry name" value="Phosphotransferase"/>
    <property type="match status" value="1"/>
</dbReference>
<evidence type="ECO:0000256" key="8">
    <source>
        <dbReference type="ARBA" id="ARBA00023152"/>
    </source>
</evidence>
<organism evidence="15 16">
    <name type="scientific">Batillaria attramentaria</name>
    <dbReference type="NCBI Taxonomy" id="370345"/>
    <lineage>
        <taxon>Eukaryota</taxon>
        <taxon>Metazoa</taxon>
        <taxon>Spiralia</taxon>
        <taxon>Lophotrochozoa</taxon>
        <taxon>Mollusca</taxon>
        <taxon>Gastropoda</taxon>
        <taxon>Caenogastropoda</taxon>
        <taxon>Sorbeoconcha</taxon>
        <taxon>Cerithioidea</taxon>
        <taxon>Batillariidae</taxon>
        <taxon>Batillaria</taxon>
    </lineage>
</organism>
<dbReference type="PANTHER" id="PTHR19443:SF54">
    <property type="entry name" value="PHOSPHOTRANSFERASE"/>
    <property type="match status" value="1"/>
</dbReference>
<dbReference type="InterPro" id="IPR022672">
    <property type="entry name" value="Hexokinase_N"/>
</dbReference>
<evidence type="ECO:0000259" key="14">
    <source>
        <dbReference type="Pfam" id="PF03727"/>
    </source>
</evidence>